<dbReference type="Gene3D" id="3.30.830.10">
    <property type="entry name" value="Metalloenzyme, LuxS/M16 peptidase-like"/>
    <property type="match status" value="4"/>
</dbReference>
<evidence type="ECO:0000256" key="5">
    <source>
        <dbReference type="ARBA" id="ARBA00022801"/>
    </source>
</evidence>
<comment type="caution">
    <text evidence="12">The sequence shown here is derived from an EMBL/GenBank/DDBJ whole genome shotgun (WGS) entry which is preliminary data.</text>
</comment>
<evidence type="ECO:0000256" key="1">
    <source>
        <dbReference type="ARBA" id="ARBA00001947"/>
    </source>
</evidence>
<dbReference type="Proteomes" id="UP001214854">
    <property type="component" value="Unassembled WGS sequence"/>
</dbReference>
<evidence type="ECO:0000256" key="2">
    <source>
        <dbReference type="ARBA" id="ARBA00007261"/>
    </source>
</evidence>
<name>A0ABT5HSX1_9CAUL</name>
<dbReference type="InterPro" id="IPR011765">
    <property type="entry name" value="Pept_M16_N"/>
</dbReference>
<evidence type="ECO:0000256" key="4">
    <source>
        <dbReference type="ARBA" id="ARBA00022723"/>
    </source>
</evidence>
<proteinExistence type="inferred from homology"/>
<evidence type="ECO:0000256" key="8">
    <source>
        <dbReference type="RuleBase" id="RU004447"/>
    </source>
</evidence>
<keyword evidence="9" id="KW-0732">Signal</keyword>
<organism evidence="12 13">
    <name type="scientific">Asticcacaulis aquaticus</name>
    <dbReference type="NCBI Taxonomy" id="2984212"/>
    <lineage>
        <taxon>Bacteria</taxon>
        <taxon>Pseudomonadati</taxon>
        <taxon>Pseudomonadota</taxon>
        <taxon>Alphaproteobacteria</taxon>
        <taxon>Caulobacterales</taxon>
        <taxon>Caulobacteraceae</taxon>
        <taxon>Asticcacaulis</taxon>
    </lineage>
</organism>
<feature type="signal peptide" evidence="9">
    <location>
        <begin position="1"/>
        <end position="25"/>
    </location>
</feature>
<evidence type="ECO:0000259" key="11">
    <source>
        <dbReference type="Pfam" id="PF05193"/>
    </source>
</evidence>
<comment type="similarity">
    <text evidence="2 8">Belongs to the peptidase M16 family.</text>
</comment>
<keyword evidence="6" id="KW-0862">Zinc</keyword>
<evidence type="ECO:0000259" key="10">
    <source>
        <dbReference type="Pfam" id="PF00675"/>
    </source>
</evidence>
<dbReference type="InterPro" id="IPR001431">
    <property type="entry name" value="Pept_M16_Zn_BS"/>
</dbReference>
<dbReference type="InterPro" id="IPR050626">
    <property type="entry name" value="Peptidase_M16"/>
</dbReference>
<dbReference type="InterPro" id="IPR007863">
    <property type="entry name" value="Peptidase_M16_C"/>
</dbReference>
<dbReference type="PANTHER" id="PTHR43690:SF17">
    <property type="entry name" value="PROTEIN YHJJ"/>
    <property type="match status" value="1"/>
</dbReference>
<dbReference type="SUPFAM" id="SSF63411">
    <property type="entry name" value="LuxS/MPP-like metallohydrolase"/>
    <property type="match status" value="3"/>
</dbReference>
<keyword evidence="7" id="KW-0482">Metalloprotease</keyword>
<dbReference type="RefSeq" id="WP_272747426.1">
    <property type="nucleotide sequence ID" value="NZ_JAQQKX010000004.1"/>
</dbReference>
<gene>
    <name evidence="12" type="ORF">PQU92_06610</name>
</gene>
<feature type="domain" description="Peptidase M16 N-terminal" evidence="10">
    <location>
        <begin position="62"/>
        <end position="185"/>
    </location>
</feature>
<dbReference type="PANTHER" id="PTHR43690">
    <property type="entry name" value="NARDILYSIN"/>
    <property type="match status" value="1"/>
</dbReference>
<dbReference type="EMBL" id="JAQQKX010000004">
    <property type="protein sequence ID" value="MDC7682940.1"/>
    <property type="molecule type" value="Genomic_DNA"/>
</dbReference>
<sequence>MRQFIKAFAAGLALWLALMPVGGHARDFGTVAPKQIIWPHEHSDLKPDPDARFGRLPNGMTYVLYRSNAPAQGISMRFRIRAGSIDEREGQEGLAHFVEHMAFKGSKAIGEGELVRVLAQNGVDYGSDANAFTHFETTEYVLDLPGWSDKLVQTGLFIFRETASNLTFDTAAIDRERGVIAAEERERATPDSRASQAWDRAAFAGLTYAERWPIGRAEVIARASRDDLLAFYHAYYRPSRATLIVVGKFNFDAMEKKIATVFNDWQPVGPAPAPPPLGTYQNKGLRTFVHAEKGLPEQLSLSWFRPWIDLPDAKATRRVGLLKALAVDIFNHRLSEGARAAGSPWLGAEVGYDNERLTANQTTVTVVPKFGQSPEALSDIVRRINQFRTHGITESELAEALIRFEAANERDLLGRKTPNNVDLASGLLDYVDHDDVYMSPQQFIDLWKELKPAFTVAGVNAQIAYLFSGDGPLIGRQGSERGSFDEAALRAAFEAADGQAVIAVTDAQAASWPYTDFGKPVRHLSKTAIRPLGYSRYTYPNGTVLNFKASALEKNRVVVSVRFEGGTRLFSPDGPDPLYRAWIYDPLSWGLGKLSADGIARALSGKAYGLGYDLDEEAAFLSGDTDKAGFPYQMQLMMAWLTDPGDRVDAFENTRGNLTYLEKGLRATPDAVLGSFVLPMLSCGDHRYDLPDAGEVRDLKPADVTGMVRRTVNNVPIEVTVVGDLSESAALAMMERTFATLPPVPGAPVFAPGGERLSLPQTAHSYRLFHEGRADQAIAFVVFPTTDAVSDLRETRRLELLSAILGDRLNEEVRERQGATYGASAGHYGSMVFRGYGYISAQAEINPDKDDLFVRILMDTARDLRERPVGYAELEKIRVPMTERLNDNFKTHGEWLRVLPGLYGSPRWDYEVGVAKQYYAITPAELQATAQKYLTPERMQRFSILPEKDGQTEPPVPVCLKE</sequence>
<dbReference type="Pfam" id="PF05193">
    <property type="entry name" value="Peptidase_M16_C"/>
    <property type="match status" value="2"/>
</dbReference>
<feature type="domain" description="Peptidase M16 C-terminal" evidence="11">
    <location>
        <begin position="717"/>
        <end position="878"/>
    </location>
</feature>
<evidence type="ECO:0000313" key="12">
    <source>
        <dbReference type="EMBL" id="MDC7682940.1"/>
    </source>
</evidence>
<dbReference type="InterPro" id="IPR011249">
    <property type="entry name" value="Metalloenz_LuxS/M16"/>
</dbReference>
<keyword evidence="3" id="KW-0645">Protease</keyword>
<feature type="chain" id="PRO_5046664659" evidence="9">
    <location>
        <begin position="26"/>
        <end position="962"/>
    </location>
</feature>
<reference evidence="12 13" key="1">
    <citation type="submission" date="2023-01" db="EMBL/GenBank/DDBJ databases">
        <title>Novel species of the genus Asticcacaulis isolated from rivers.</title>
        <authorList>
            <person name="Lu H."/>
        </authorList>
    </citation>
    <scope>NUCLEOTIDE SEQUENCE [LARGE SCALE GENOMIC DNA]</scope>
    <source>
        <strain evidence="12 13">BYS171W</strain>
    </source>
</reference>
<keyword evidence="5" id="KW-0378">Hydrolase</keyword>
<accession>A0ABT5HSX1</accession>
<protein>
    <submittedName>
        <fullName evidence="12">Insulinase family protein</fullName>
    </submittedName>
</protein>
<evidence type="ECO:0000256" key="6">
    <source>
        <dbReference type="ARBA" id="ARBA00022833"/>
    </source>
</evidence>
<evidence type="ECO:0000313" key="13">
    <source>
        <dbReference type="Proteomes" id="UP001214854"/>
    </source>
</evidence>
<keyword evidence="13" id="KW-1185">Reference proteome</keyword>
<evidence type="ECO:0000256" key="9">
    <source>
        <dbReference type="SAM" id="SignalP"/>
    </source>
</evidence>
<dbReference type="Pfam" id="PF00675">
    <property type="entry name" value="Peptidase_M16"/>
    <property type="match status" value="1"/>
</dbReference>
<evidence type="ECO:0000256" key="3">
    <source>
        <dbReference type="ARBA" id="ARBA00022670"/>
    </source>
</evidence>
<dbReference type="PROSITE" id="PS00143">
    <property type="entry name" value="INSULINASE"/>
    <property type="match status" value="1"/>
</dbReference>
<evidence type="ECO:0000256" key="7">
    <source>
        <dbReference type="ARBA" id="ARBA00023049"/>
    </source>
</evidence>
<feature type="domain" description="Peptidase M16 C-terminal" evidence="11">
    <location>
        <begin position="223"/>
        <end position="401"/>
    </location>
</feature>
<keyword evidence="4" id="KW-0479">Metal-binding</keyword>
<comment type="cofactor">
    <cofactor evidence="1">
        <name>Zn(2+)</name>
        <dbReference type="ChEBI" id="CHEBI:29105"/>
    </cofactor>
</comment>